<dbReference type="PANTHER" id="PTHR31552">
    <property type="entry name" value="SERPENTINE RECEPTOR CLASS GAMMA"/>
    <property type="match status" value="1"/>
</dbReference>
<evidence type="ECO:0000256" key="4">
    <source>
        <dbReference type="ARBA" id="ARBA00022989"/>
    </source>
</evidence>
<comment type="caution">
    <text evidence="7">The sequence shown here is derived from an EMBL/GenBank/DDBJ whole genome shotgun (WGS) entry which is preliminary data.</text>
</comment>
<feature type="transmembrane region" description="Helical" evidence="6">
    <location>
        <begin position="43"/>
        <end position="63"/>
    </location>
</feature>
<evidence type="ECO:0000313" key="8">
    <source>
        <dbReference type="Proteomes" id="UP000483820"/>
    </source>
</evidence>
<evidence type="ECO:0000256" key="2">
    <source>
        <dbReference type="ARBA" id="ARBA00005692"/>
    </source>
</evidence>
<evidence type="ECO:0000313" key="7">
    <source>
        <dbReference type="EMBL" id="KAF1753743.1"/>
    </source>
</evidence>
<comment type="subcellular location">
    <subcellularLocation>
        <location evidence="1">Membrane</location>
        <topology evidence="1">Multi-pass membrane protein</topology>
    </subcellularLocation>
</comment>
<keyword evidence="3 6" id="KW-0812">Transmembrane</keyword>
<gene>
    <name evidence="7" type="ORF">GCK72_020300</name>
</gene>
<proteinExistence type="inferred from homology"/>
<dbReference type="SUPFAM" id="SSF81321">
    <property type="entry name" value="Family A G protein-coupled receptor-like"/>
    <property type="match status" value="1"/>
</dbReference>
<feature type="transmembrane region" description="Helical" evidence="6">
    <location>
        <begin position="103"/>
        <end position="123"/>
    </location>
</feature>
<dbReference type="RefSeq" id="XP_003116554.2">
    <property type="nucleotide sequence ID" value="XM_003116506.2"/>
</dbReference>
<evidence type="ECO:0000256" key="3">
    <source>
        <dbReference type="ARBA" id="ARBA00022692"/>
    </source>
</evidence>
<name>A0A6A5GGE5_CAERE</name>
<feature type="transmembrane region" description="Helical" evidence="6">
    <location>
        <begin position="222"/>
        <end position="249"/>
    </location>
</feature>
<feature type="transmembrane region" description="Helical" evidence="6">
    <location>
        <begin position="135"/>
        <end position="161"/>
    </location>
</feature>
<dbReference type="InterPro" id="IPR000609">
    <property type="entry name" value="7TM_GPCR_serpentine_rcpt_Srg"/>
</dbReference>
<evidence type="ECO:0000256" key="6">
    <source>
        <dbReference type="RuleBase" id="RU280813"/>
    </source>
</evidence>
<dbReference type="GO" id="GO:0007606">
    <property type="term" value="P:sensory perception of chemical stimulus"/>
    <property type="evidence" value="ECO:0007669"/>
    <property type="project" value="UniProtKB-UniRule"/>
</dbReference>
<dbReference type="GO" id="GO:0016020">
    <property type="term" value="C:membrane"/>
    <property type="evidence" value="ECO:0007669"/>
    <property type="project" value="UniProtKB-SubCell"/>
</dbReference>
<dbReference type="KEGG" id="crq:GCK72_020300"/>
<accession>A0A6A5GGE5</accession>
<dbReference type="EMBL" id="WUAV01000005">
    <property type="protein sequence ID" value="KAF1753743.1"/>
    <property type="molecule type" value="Genomic_DNA"/>
</dbReference>
<organism evidence="7 8">
    <name type="scientific">Caenorhabditis remanei</name>
    <name type="common">Caenorhabditis vulgaris</name>
    <dbReference type="NCBI Taxonomy" id="31234"/>
    <lineage>
        <taxon>Eukaryota</taxon>
        <taxon>Metazoa</taxon>
        <taxon>Ecdysozoa</taxon>
        <taxon>Nematoda</taxon>
        <taxon>Chromadorea</taxon>
        <taxon>Rhabditida</taxon>
        <taxon>Rhabditina</taxon>
        <taxon>Rhabditomorpha</taxon>
        <taxon>Rhabditoidea</taxon>
        <taxon>Rhabditidae</taxon>
        <taxon>Peloderinae</taxon>
        <taxon>Caenorhabditis</taxon>
    </lineage>
</organism>
<evidence type="ECO:0000256" key="5">
    <source>
        <dbReference type="ARBA" id="ARBA00023136"/>
    </source>
</evidence>
<dbReference type="Gene3D" id="1.20.1070.10">
    <property type="entry name" value="Rhodopsin 7-helix transmembrane proteins"/>
    <property type="match status" value="1"/>
</dbReference>
<dbReference type="GeneID" id="9820287"/>
<feature type="transmembrane region" description="Helical" evidence="6">
    <location>
        <begin position="12"/>
        <end position="31"/>
    </location>
</feature>
<keyword evidence="5 6" id="KW-0472">Membrane</keyword>
<dbReference type="PANTHER" id="PTHR31552:SF28">
    <property type="entry name" value="SERPENTINE RECEPTOR CLASS GAMMA"/>
    <property type="match status" value="1"/>
</dbReference>
<comment type="similarity">
    <text evidence="2 6">Belongs to the nematode receptor-like protein srg family.</text>
</comment>
<dbReference type="AlphaFoldDB" id="A0A6A5GGE5"/>
<dbReference type="PRINTS" id="PR00698">
    <property type="entry name" value="TMPROTEINSRG"/>
</dbReference>
<keyword evidence="4 6" id="KW-1133">Transmembrane helix</keyword>
<reference evidence="7 8" key="1">
    <citation type="submission" date="2019-12" db="EMBL/GenBank/DDBJ databases">
        <title>Chromosome-level assembly of the Caenorhabditis remanei genome.</title>
        <authorList>
            <person name="Teterina A.A."/>
            <person name="Willis J.H."/>
            <person name="Phillips P.C."/>
        </authorList>
    </citation>
    <scope>NUCLEOTIDE SEQUENCE [LARGE SCALE GENOMIC DNA]</scope>
    <source>
        <strain evidence="7 8">PX506</strain>
        <tissue evidence="7">Whole organism</tissue>
    </source>
</reference>
<feature type="transmembrane region" description="Helical" evidence="6">
    <location>
        <begin position="261"/>
        <end position="284"/>
    </location>
</feature>
<evidence type="ECO:0000256" key="1">
    <source>
        <dbReference type="ARBA" id="ARBA00004141"/>
    </source>
</evidence>
<dbReference type="CTD" id="9820287"/>
<dbReference type="GO" id="GO:0004888">
    <property type="term" value="F:transmembrane signaling receptor activity"/>
    <property type="evidence" value="ECO:0007669"/>
    <property type="project" value="InterPro"/>
</dbReference>
<dbReference type="Pfam" id="PF02118">
    <property type="entry name" value="Srg"/>
    <property type="match status" value="1"/>
</dbReference>
<sequence length="333" mass="39538">MDLVFKPKFGLTLLYGVTGMVLYTWVCWAVVKNRYNLKSSFYKMFVVGYVMNMMTYINSFISLRVPQNTKINDSFASFFLEHDAHHPETKFPLYVFHTLHYQFAYSQYIYNCLLCLNRFTAIFKPLTSEMWWNKWFVHLALAMFLSPFLCTVFILVNRSYYRYNSTGDYFCVDSTFERWKIYAILTPILCIITAANIVCNTSSYLKMKKIRREGINVIDKHLLQMTFCVFFIDMFLTILSIFNAIITIWNPFPDSPWVAEWVLQLTPFASDVLTLSPPILLLYFSKTVRRKCVEMIPFLRKYSKHRFFVNSRSVAYVLPFEYNSQEELNNNNH</sequence>
<feature type="transmembrane region" description="Helical" evidence="6">
    <location>
        <begin position="181"/>
        <end position="201"/>
    </location>
</feature>
<dbReference type="Proteomes" id="UP000483820">
    <property type="component" value="Chromosome V"/>
</dbReference>
<protein>
    <recommendedName>
        <fullName evidence="6">Serpentine receptor class gamma</fullName>
    </recommendedName>
</protein>